<evidence type="ECO:0000313" key="1">
    <source>
        <dbReference type="EMBL" id="KAG8638579.1"/>
    </source>
</evidence>
<organism evidence="1 2">
    <name type="scientific">Manihot esculenta</name>
    <name type="common">Cassava</name>
    <name type="synonym">Jatropha manihot</name>
    <dbReference type="NCBI Taxonomy" id="3983"/>
    <lineage>
        <taxon>Eukaryota</taxon>
        <taxon>Viridiplantae</taxon>
        <taxon>Streptophyta</taxon>
        <taxon>Embryophyta</taxon>
        <taxon>Tracheophyta</taxon>
        <taxon>Spermatophyta</taxon>
        <taxon>Magnoliopsida</taxon>
        <taxon>eudicotyledons</taxon>
        <taxon>Gunneridae</taxon>
        <taxon>Pentapetalae</taxon>
        <taxon>rosids</taxon>
        <taxon>fabids</taxon>
        <taxon>Malpighiales</taxon>
        <taxon>Euphorbiaceae</taxon>
        <taxon>Crotonoideae</taxon>
        <taxon>Manihoteae</taxon>
        <taxon>Manihot</taxon>
    </lineage>
</organism>
<reference evidence="2" key="1">
    <citation type="journal article" date="2016" name="Nat. Biotechnol.">
        <title>Sequencing wild and cultivated cassava and related species reveals extensive interspecific hybridization and genetic diversity.</title>
        <authorList>
            <person name="Bredeson J.V."/>
            <person name="Lyons J.B."/>
            <person name="Prochnik S.E."/>
            <person name="Wu G.A."/>
            <person name="Ha C.M."/>
            <person name="Edsinger-Gonzales E."/>
            <person name="Grimwood J."/>
            <person name="Schmutz J."/>
            <person name="Rabbi I.Y."/>
            <person name="Egesi C."/>
            <person name="Nauluvula P."/>
            <person name="Lebot V."/>
            <person name="Ndunguru J."/>
            <person name="Mkamilo G."/>
            <person name="Bart R.S."/>
            <person name="Setter T.L."/>
            <person name="Gleadow R.M."/>
            <person name="Kulakow P."/>
            <person name="Ferguson M.E."/>
            <person name="Rounsley S."/>
            <person name="Rokhsar D.S."/>
        </authorList>
    </citation>
    <scope>NUCLEOTIDE SEQUENCE [LARGE SCALE GENOMIC DNA]</scope>
    <source>
        <strain evidence="2">cv. AM560-2</strain>
    </source>
</reference>
<dbReference type="EMBL" id="CM004400">
    <property type="protein sequence ID" value="KAG8638579.1"/>
    <property type="molecule type" value="Genomic_DNA"/>
</dbReference>
<gene>
    <name evidence="1" type="ORF">MANES_14G044100v8</name>
</gene>
<sequence length="612" mass="69758">MSSVFLRSTNFFFGVCIMGLNKPWAKNGPLLSGRIIRFMELARPRDQRSCLLISLWKLEIVSFPRKEESMQRQGARRLTAQASATITKCSGSHSSLSATPHFVHENKDHQLFCDLLEACKLSLDLRTAIETHTRIIRFGYATHSSLAASLISTYVNCDRLNLAYQVIDQVFAWTMDLVPLNLVIENFMREGEYEIAIKVFYKMPARDAVTWNSMIGGYVRNARFEEALRFFRAMLSSSVEPDKYTFASVITACARLGALNHGQWVHDMLVQKRIELSFILSSALVDMYSKCGRIQTAKQVFNSVQRNDVSVWNSMINGLAVHGLALDAITVFSKMEEENITPDSITFLGILTACSHCGLVKEGRKYFDLMKSNYSIQPQLEHYGAMVDLLSRAGLLEEAYAIIKAMPIEPDVVIWRALLSACRTYQKPELGEVAITKISRLESGDYVLLSNIYCSRERWDNAQGVREMMKLKGVRKVKGKSWIEWAGVVHNFKAGDRSHPETEAIYKILVSLIQRTKLEGFFPATELVMMDVSEEEKEANLYHHSEKLALAYGIFKTSPGTEIRISKNLRICYDCHNWIKMVSRLLSRVITVRDRIRFHQFERGSCSCGDYW</sequence>
<name>A0ACB7GFL7_MANES</name>
<protein>
    <submittedName>
        <fullName evidence="1">Uncharacterized protein</fullName>
    </submittedName>
</protein>
<comment type="caution">
    <text evidence="1">The sequence shown here is derived from an EMBL/GenBank/DDBJ whole genome shotgun (WGS) entry which is preliminary data.</text>
</comment>
<accession>A0ACB7GFL7</accession>
<keyword evidence="2" id="KW-1185">Reference proteome</keyword>
<dbReference type="Proteomes" id="UP000091857">
    <property type="component" value="Chromosome 14"/>
</dbReference>
<evidence type="ECO:0000313" key="2">
    <source>
        <dbReference type="Proteomes" id="UP000091857"/>
    </source>
</evidence>
<proteinExistence type="predicted"/>